<evidence type="ECO:0000256" key="7">
    <source>
        <dbReference type="ARBA" id="ARBA00022840"/>
    </source>
</evidence>
<dbReference type="EMBL" id="FNGV01000002">
    <property type="protein sequence ID" value="SDL63512.1"/>
    <property type="molecule type" value="Genomic_DNA"/>
</dbReference>
<dbReference type="Pfam" id="PF13361">
    <property type="entry name" value="UvrD_C"/>
    <property type="match status" value="2"/>
</dbReference>
<dbReference type="PROSITE" id="PS51217">
    <property type="entry name" value="UVRD_HELICASE_CTER"/>
    <property type="match status" value="1"/>
</dbReference>
<evidence type="ECO:0000256" key="13">
    <source>
        <dbReference type="ARBA" id="ARBA00048988"/>
    </source>
</evidence>
<dbReference type="AlphaFoldDB" id="A0A1G9LNC9"/>
<dbReference type="GO" id="GO:0003677">
    <property type="term" value="F:DNA binding"/>
    <property type="evidence" value="ECO:0007669"/>
    <property type="project" value="UniProtKB-KW"/>
</dbReference>
<dbReference type="Proteomes" id="UP000199440">
    <property type="component" value="Unassembled WGS sequence"/>
</dbReference>
<evidence type="ECO:0000256" key="10">
    <source>
        <dbReference type="ARBA" id="ARBA00023235"/>
    </source>
</evidence>
<evidence type="ECO:0000256" key="6">
    <source>
        <dbReference type="ARBA" id="ARBA00022839"/>
    </source>
</evidence>
<sequence>MCILQQKSVQDTPFKIYNASAGSGKTYTLTKEYLKIALTSQKRFQTILAITFTNKAVNEMKGRILDSLFHFSLENIPHKSQNMFDDLASDLKISPSNLREKSQRTLKEILHNYAFFDVSTIDKFTHRLIRTFAKDLKLPQNFEPVIDTALLQEEAVARVIQKAGIDKLLTQVLVDFALEKTDDNRSWDVAFDLNEISKLLFNENHVPHLDKIKNKSISDFILLKQTIKIRLAKVEKEITANAILALAAIEDNGLVFSDFSSSYFPKFMLKISQNDFNIDFNAGWKRNFETAPLYAKSCADSTKIILDGLHPQFIEYFSIIKNRHSDYLFLKNAYQNVVPLTVLNVIQKEINAIGEEQDQIPLFKFNHIISNEIKNQPAPFIYERLGEKYRHYFIDEFQDTSEMQWNNLVPLVDNALTSLDDQGKIGSLFLVGDAKQAIYRWRGGNAEQFLGLVNQRANPFVIDPGTENLPINFRSHEEIIKFNNDFFSSVISFLERPEYHALFAEGNQQRYNSKKGGFVRLDFVVKEDEEQIDENYCRATLEIIHDVVNKNYVYNDICILVRSNSKGILLANYLTQQEIPIISSESLLLASSSKVRFLIHLLYYSGGSQEADLAYEILSFLSADEALNRHHYISSHLDDLKSLLKEVHDFDIDHIKQSSVYDAFELAIKQFDLAPESDAYITFLMDVVLEVEQKEGGNAQSFLDYWEKKQDKLAITAPENMDAVRIMTVHKSKGLEFPIVIFPFANMDMFRRNDKKLWLPVDSASYNGFDEVLVNEKSEVAEYSDIAKVIFEEEEQKMVLDAFNVLYVALTRAEKALFVLTEKEINKSGGHNTKHYSGLFIHYLKELGVWEDSKNQYTFGDLNMAHLQKDHLTKPRTYIQHYYSYKNRPSFNIITRSGVLWDTQREEALFRGNLIHYILGLIETEKDVDRAFNDLIRNGDITPDETGPLKSRIYKIIKHPELLPYYQEGNTILNEKDILTKTGSLLRPDRIVITENKATIIDYKTGKKNSKYQDQVYAYAAALETMGYFVENKIIVYIEDNVTPEFI</sequence>
<feature type="domain" description="UvrD-like helicase ATP-binding" evidence="15">
    <location>
        <begin position="1"/>
        <end position="476"/>
    </location>
</feature>
<keyword evidence="4 14" id="KW-0378">Hydrolase</keyword>
<dbReference type="InterPro" id="IPR027417">
    <property type="entry name" value="P-loop_NTPase"/>
</dbReference>
<keyword evidence="8" id="KW-0238">DNA-binding</keyword>
<feature type="domain" description="UvrD-like helicase C-terminal" evidence="16">
    <location>
        <begin position="477"/>
        <end position="734"/>
    </location>
</feature>
<organism evidence="17 18">
    <name type="scientific">Kriegella aquimaris</name>
    <dbReference type="NCBI Taxonomy" id="192904"/>
    <lineage>
        <taxon>Bacteria</taxon>
        <taxon>Pseudomonadati</taxon>
        <taxon>Bacteroidota</taxon>
        <taxon>Flavobacteriia</taxon>
        <taxon>Flavobacteriales</taxon>
        <taxon>Flavobacteriaceae</taxon>
        <taxon>Kriegella</taxon>
    </lineage>
</organism>
<comment type="catalytic activity">
    <reaction evidence="11">
        <text>Couples ATP hydrolysis with the unwinding of duplex DNA by translocating in the 3'-5' direction.</text>
        <dbReference type="EC" id="5.6.2.4"/>
    </reaction>
</comment>
<evidence type="ECO:0000259" key="15">
    <source>
        <dbReference type="PROSITE" id="PS51198"/>
    </source>
</evidence>
<dbReference type="GO" id="GO:0004527">
    <property type="term" value="F:exonuclease activity"/>
    <property type="evidence" value="ECO:0007669"/>
    <property type="project" value="UniProtKB-KW"/>
</dbReference>
<accession>A0A1G9LNC9</accession>
<evidence type="ECO:0000256" key="8">
    <source>
        <dbReference type="ARBA" id="ARBA00023125"/>
    </source>
</evidence>
<evidence type="ECO:0000256" key="1">
    <source>
        <dbReference type="ARBA" id="ARBA00022722"/>
    </source>
</evidence>
<evidence type="ECO:0000256" key="3">
    <source>
        <dbReference type="ARBA" id="ARBA00022763"/>
    </source>
</evidence>
<dbReference type="PANTHER" id="PTHR11070">
    <property type="entry name" value="UVRD / RECB / PCRA DNA HELICASE FAMILY MEMBER"/>
    <property type="match status" value="1"/>
</dbReference>
<evidence type="ECO:0000256" key="14">
    <source>
        <dbReference type="PROSITE-ProRule" id="PRU00560"/>
    </source>
</evidence>
<evidence type="ECO:0000256" key="4">
    <source>
        <dbReference type="ARBA" id="ARBA00022801"/>
    </source>
</evidence>
<protein>
    <recommendedName>
        <fullName evidence="12">DNA 3'-5' helicase</fullName>
        <ecNumber evidence="12">5.6.2.4</ecNumber>
    </recommendedName>
</protein>
<dbReference type="Gene3D" id="3.90.320.10">
    <property type="match status" value="1"/>
</dbReference>
<keyword evidence="9" id="KW-0234">DNA repair</keyword>
<keyword evidence="10" id="KW-0413">Isomerase</keyword>
<reference evidence="17 18" key="1">
    <citation type="submission" date="2016-10" db="EMBL/GenBank/DDBJ databases">
        <authorList>
            <person name="de Groot N.N."/>
        </authorList>
    </citation>
    <scope>NUCLEOTIDE SEQUENCE [LARGE SCALE GENOMIC DNA]</scope>
    <source>
        <strain evidence="17 18">DSM 19886</strain>
    </source>
</reference>
<evidence type="ECO:0000256" key="12">
    <source>
        <dbReference type="ARBA" id="ARBA00034808"/>
    </source>
</evidence>
<keyword evidence="2 14" id="KW-0547">Nucleotide-binding</keyword>
<evidence type="ECO:0000256" key="2">
    <source>
        <dbReference type="ARBA" id="ARBA00022741"/>
    </source>
</evidence>
<dbReference type="Gene3D" id="3.40.50.300">
    <property type="entry name" value="P-loop containing nucleotide triphosphate hydrolases"/>
    <property type="match status" value="4"/>
</dbReference>
<dbReference type="InterPro" id="IPR000212">
    <property type="entry name" value="DNA_helicase_UvrD/REP"/>
</dbReference>
<dbReference type="EC" id="5.6.2.4" evidence="12"/>
<keyword evidence="6 17" id="KW-0269">Exonuclease</keyword>
<dbReference type="STRING" id="192904.SAMN04488514_102149"/>
<evidence type="ECO:0000256" key="5">
    <source>
        <dbReference type="ARBA" id="ARBA00022806"/>
    </source>
</evidence>
<dbReference type="GO" id="GO:0005524">
    <property type="term" value="F:ATP binding"/>
    <property type="evidence" value="ECO:0007669"/>
    <property type="project" value="UniProtKB-UniRule"/>
</dbReference>
<name>A0A1G9LNC9_9FLAO</name>
<proteinExistence type="predicted"/>
<dbReference type="GO" id="GO:0000725">
    <property type="term" value="P:recombinational repair"/>
    <property type="evidence" value="ECO:0007669"/>
    <property type="project" value="TreeGrafter"/>
</dbReference>
<keyword evidence="7 14" id="KW-0067">ATP-binding</keyword>
<dbReference type="PROSITE" id="PS51198">
    <property type="entry name" value="UVRD_HELICASE_ATP_BIND"/>
    <property type="match status" value="1"/>
</dbReference>
<keyword evidence="1" id="KW-0540">Nuclease</keyword>
<dbReference type="GO" id="GO:0016887">
    <property type="term" value="F:ATP hydrolysis activity"/>
    <property type="evidence" value="ECO:0007669"/>
    <property type="project" value="RHEA"/>
</dbReference>
<dbReference type="GO" id="GO:0005829">
    <property type="term" value="C:cytosol"/>
    <property type="evidence" value="ECO:0007669"/>
    <property type="project" value="TreeGrafter"/>
</dbReference>
<dbReference type="PANTHER" id="PTHR11070:SF67">
    <property type="entry name" value="DNA 3'-5' HELICASE"/>
    <property type="match status" value="1"/>
</dbReference>
<dbReference type="InterPro" id="IPR011604">
    <property type="entry name" value="PDDEXK-like_dom_sf"/>
</dbReference>
<dbReference type="GO" id="GO:0043138">
    <property type="term" value="F:3'-5' DNA helicase activity"/>
    <property type="evidence" value="ECO:0007669"/>
    <property type="project" value="UniProtKB-EC"/>
</dbReference>
<evidence type="ECO:0000256" key="9">
    <source>
        <dbReference type="ARBA" id="ARBA00023204"/>
    </source>
</evidence>
<evidence type="ECO:0000313" key="18">
    <source>
        <dbReference type="Proteomes" id="UP000199440"/>
    </source>
</evidence>
<keyword evidence="18" id="KW-1185">Reference proteome</keyword>
<dbReference type="InterPro" id="IPR014017">
    <property type="entry name" value="DNA_helicase_UvrD-like_C"/>
</dbReference>
<evidence type="ECO:0000259" key="16">
    <source>
        <dbReference type="PROSITE" id="PS51217"/>
    </source>
</evidence>
<dbReference type="SUPFAM" id="SSF52540">
    <property type="entry name" value="P-loop containing nucleoside triphosphate hydrolases"/>
    <property type="match status" value="1"/>
</dbReference>
<comment type="catalytic activity">
    <reaction evidence="13">
        <text>ATP + H2O = ADP + phosphate + H(+)</text>
        <dbReference type="Rhea" id="RHEA:13065"/>
        <dbReference type="ChEBI" id="CHEBI:15377"/>
        <dbReference type="ChEBI" id="CHEBI:15378"/>
        <dbReference type="ChEBI" id="CHEBI:30616"/>
        <dbReference type="ChEBI" id="CHEBI:43474"/>
        <dbReference type="ChEBI" id="CHEBI:456216"/>
        <dbReference type="EC" id="5.6.2.4"/>
    </reaction>
</comment>
<dbReference type="Pfam" id="PF00580">
    <property type="entry name" value="UvrD-helicase"/>
    <property type="match status" value="1"/>
</dbReference>
<feature type="binding site" evidence="14">
    <location>
        <begin position="19"/>
        <end position="26"/>
    </location>
    <ligand>
        <name>ATP</name>
        <dbReference type="ChEBI" id="CHEBI:30616"/>
    </ligand>
</feature>
<keyword evidence="3" id="KW-0227">DNA damage</keyword>
<gene>
    <name evidence="17" type="ORF">SAMN04488514_102149</name>
</gene>
<evidence type="ECO:0000256" key="11">
    <source>
        <dbReference type="ARBA" id="ARBA00034617"/>
    </source>
</evidence>
<evidence type="ECO:0000313" key="17">
    <source>
        <dbReference type="EMBL" id="SDL63512.1"/>
    </source>
</evidence>
<keyword evidence="5 14" id="KW-0347">Helicase</keyword>
<dbReference type="InterPro" id="IPR014016">
    <property type="entry name" value="UvrD-like_ATP-bd"/>
</dbReference>